<gene>
    <name evidence="3" type="ORF">HL667_02065</name>
</gene>
<dbReference type="PROSITE" id="PS51782">
    <property type="entry name" value="LYSM"/>
    <property type="match status" value="1"/>
</dbReference>
<proteinExistence type="predicted"/>
<name>A0ABX2C675_9BRAD</name>
<dbReference type="SUPFAM" id="SSF54106">
    <property type="entry name" value="LysM domain"/>
    <property type="match status" value="1"/>
</dbReference>
<dbReference type="Pfam" id="PF01476">
    <property type="entry name" value="LysM"/>
    <property type="match status" value="1"/>
</dbReference>
<evidence type="ECO:0000256" key="1">
    <source>
        <dbReference type="SAM" id="MobiDB-lite"/>
    </source>
</evidence>
<dbReference type="PANTHER" id="PTHR34700">
    <property type="entry name" value="POTASSIUM BINDING PROTEIN KBP"/>
    <property type="match status" value="1"/>
</dbReference>
<feature type="region of interest" description="Disordered" evidence="1">
    <location>
        <begin position="48"/>
        <end position="78"/>
    </location>
</feature>
<dbReference type="InterPro" id="IPR036779">
    <property type="entry name" value="LysM_dom_sf"/>
</dbReference>
<dbReference type="RefSeq" id="WP_172108513.1">
    <property type="nucleotide sequence ID" value="NZ_JABFDN010000001.1"/>
</dbReference>
<dbReference type="PANTHER" id="PTHR34700:SF4">
    <property type="entry name" value="PHAGE-LIKE ELEMENT PBSX PROTEIN XKDP"/>
    <property type="match status" value="1"/>
</dbReference>
<keyword evidence="4" id="KW-1185">Reference proteome</keyword>
<evidence type="ECO:0000313" key="4">
    <source>
        <dbReference type="Proteomes" id="UP000886476"/>
    </source>
</evidence>
<dbReference type="Proteomes" id="UP000886476">
    <property type="component" value="Unassembled WGS sequence"/>
</dbReference>
<dbReference type="InterPro" id="IPR052196">
    <property type="entry name" value="Bact_Kbp"/>
</dbReference>
<sequence>MSTASGRRLIWAGGAVAALAFAGIGVVVASRLGLDLPIFTREWTSASQNGAVAPSPPSAGAPSAPPRAAAVEPGAADKAAPTQAASALATAQQQASGLAALLAPVVPPAAESDGPSFDVVSVEPTGETVVAGRAAPGATVELLRNGEPHAQAVADRAGQFSMVPPPLRAGTFELTLRAKLPDGREMSSKQSVAVVVEAGKRPPTVAVVAPDQPTRVLSKPAASAPLAVAVEAVDFEPNGNLRVSGLARPGATVRIYLNDRLVSTATASADGRVAVVIKDAAWAGKDRLRLDEVDAKTGAVQARAEVPLNVPETLTTAALPAAAGQGQANGGVSGARTQLAAASPADLKDMASSPGRGGGARTITVSRGDSLWHISRRLLGEGTRYAVIYRANREQIRRPDLIYPGQVFVLPAKR</sequence>
<dbReference type="SMART" id="SM00257">
    <property type="entry name" value="LysM"/>
    <property type="match status" value="1"/>
</dbReference>
<accession>A0ABX2C675</accession>
<evidence type="ECO:0000313" key="3">
    <source>
        <dbReference type="EMBL" id="NPU63776.1"/>
    </source>
</evidence>
<comment type="caution">
    <text evidence="3">The sequence shown here is derived from an EMBL/GenBank/DDBJ whole genome shotgun (WGS) entry which is preliminary data.</text>
</comment>
<evidence type="ECO:0000259" key="2">
    <source>
        <dbReference type="PROSITE" id="PS51782"/>
    </source>
</evidence>
<dbReference type="CDD" id="cd00118">
    <property type="entry name" value="LysM"/>
    <property type="match status" value="1"/>
</dbReference>
<dbReference type="EMBL" id="JABFDN010000001">
    <property type="protein sequence ID" value="NPU63776.1"/>
    <property type="molecule type" value="Genomic_DNA"/>
</dbReference>
<protein>
    <submittedName>
        <fullName evidence="3">LysM peptidoglycan-binding domain-containing protein</fullName>
    </submittedName>
</protein>
<feature type="domain" description="LysM" evidence="2">
    <location>
        <begin position="361"/>
        <end position="410"/>
    </location>
</feature>
<dbReference type="Gene3D" id="3.10.350.10">
    <property type="entry name" value="LysM domain"/>
    <property type="match status" value="1"/>
</dbReference>
<feature type="compositionally biased region" description="Pro residues" evidence="1">
    <location>
        <begin position="54"/>
        <end position="65"/>
    </location>
</feature>
<reference evidence="3" key="1">
    <citation type="submission" date="2020-05" db="EMBL/GenBank/DDBJ databases">
        <title>Nod-independent and nitrogen-fixing Bradyrhizobium aeschynomene sp. nov. isolated from nodules of Aeschynomene indica.</title>
        <authorList>
            <person name="Zhang Z."/>
        </authorList>
    </citation>
    <scope>NUCLEOTIDE SEQUENCE</scope>
    <source>
        <strain evidence="3">83012</strain>
    </source>
</reference>
<organism evidence="3 4">
    <name type="scientific">Bradyrhizobium aeschynomenes</name>
    <dbReference type="NCBI Taxonomy" id="2734909"/>
    <lineage>
        <taxon>Bacteria</taxon>
        <taxon>Pseudomonadati</taxon>
        <taxon>Pseudomonadota</taxon>
        <taxon>Alphaproteobacteria</taxon>
        <taxon>Hyphomicrobiales</taxon>
        <taxon>Nitrobacteraceae</taxon>
        <taxon>Bradyrhizobium</taxon>
    </lineage>
</organism>
<dbReference type="InterPro" id="IPR018392">
    <property type="entry name" value="LysM"/>
</dbReference>